<proteinExistence type="predicted"/>
<evidence type="ECO:0008006" key="3">
    <source>
        <dbReference type="Google" id="ProtNLM"/>
    </source>
</evidence>
<dbReference type="SUPFAM" id="SSF52540">
    <property type="entry name" value="P-loop containing nucleoside triphosphate hydrolases"/>
    <property type="match status" value="1"/>
</dbReference>
<accession>A0A5C0SFJ2</accession>
<reference evidence="1 2" key="1">
    <citation type="submission" date="2019-07" db="EMBL/GenBank/DDBJ databases">
        <title>Complete genome of Crassaminicella thermophila SY095.</title>
        <authorList>
            <person name="Li X."/>
        </authorList>
    </citation>
    <scope>NUCLEOTIDE SEQUENCE [LARGE SCALE GENOMIC DNA]</scope>
    <source>
        <strain evidence="1 2">SY095</strain>
    </source>
</reference>
<gene>
    <name evidence="1" type="ORF">FQB35_09590</name>
</gene>
<dbReference type="OrthoDB" id="1749414at2"/>
<dbReference type="InterPro" id="IPR027417">
    <property type="entry name" value="P-loop_NTPase"/>
</dbReference>
<name>A0A5C0SFJ2_CRATE</name>
<dbReference type="KEGG" id="crs:FQB35_09590"/>
<organism evidence="1 2">
    <name type="scientific">Crassaminicella thermophila</name>
    <dbReference type="NCBI Taxonomy" id="2599308"/>
    <lineage>
        <taxon>Bacteria</taxon>
        <taxon>Bacillati</taxon>
        <taxon>Bacillota</taxon>
        <taxon>Clostridia</taxon>
        <taxon>Eubacteriales</taxon>
        <taxon>Clostridiaceae</taxon>
        <taxon>Crassaminicella</taxon>
    </lineage>
</organism>
<dbReference type="Proteomes" id="UP000324646">
    <property type="component" value="Chromosome"/>
</dbReference>
<protein>
    <recommendedName>
        <fullName evidence="3">AAA-like domain-containing protein</fullName>
    </recommendedName>
</protein>
<dbReference type="RefSeq" id="WP_148809710.1">
    <property type="nucleotide sequence ID" value="NZ_CP042243.1"/>
</dbReference>
<keyword evidence="2" id="KW-1185">Reference proteome</keyword>
<sequence>MKLQIIPDINIDNTKVLGLVENMHFYKNLIKRFKLTKEEVILFEQHIITYEILITKDNLSFFIGFDDEIKDNIETELNICWKQATFKKVKPISIIGITKELELEEHYFLSLKTDLRGQFPLSNILETQTILRNNERILIRLEMKPISNTWYREVEDHIKNFEKGKVASKNTFSIKDIGFKTAELVLDVVYSFIDFANDMITKEKIEHERLNNNRYAKLLRNGLSNNTKEKSKYNAYDTKIYITVDSKRNDMIFRNIEKSFNSMAGDNRWILKYKSNNKNILCSKEIAQIMQMPTKYYQKTYKINNIDNREIEVPKELQRHGILIGTATIKGRGINTYWCNNYNVRTLSKVVAGPSGAGKTEYTCNFIVGANRIGDCTITFDYIKKCDLTYNSIKYINDPVLIDLSDEKQLFAFAYPEVSNKISKESTPWERILVASEIAQQVKYLVNSISDGDNNGALSSQMTRYLMAAVKIVFIHPGEVVDNAFRVLEDWKVRNEYIRKSKGIYDYSDRVLNTLRELNDTDSDGKITGTKIHLISGIINRINTLVENPRLERMLKAPIDKHNFTKYMNEGRAVYIMMPEKAFKDPMTKDVIVTYFMTRIRMASLERCDIDKPNIAHIITDEVHQVPTAASFLKNHITEFRKFGLAPYFTIHYMKQFKSLLDAIKSTGVSYMLIQGIEKENLQMLSEEIKPFTIEEGLSMKPFHSLNIINYGNQYAKFITALPKPL</sequence>
<dbReference type="AlphaFoldDB" id="A0A5C0SFJ2"/>
<evidence type="ECO:0000313" key="2">
    <source>
        <dbReference type="Proteomes" id="UP000324646"/>
    </source>
</evidence>
<dbReference type="EMBL" id="CP042243">
    <property type="protein sequence ID" value="QEK12556.1"/>
    <property type="molecule type" value="Genomic_DNA"/>
</dbReference>
<evidence type="ECO:0000313" key="1">
    <source>
        <dbReference type="EMBL" id="QEK12556.1"/>
    </source>
</evidence>